<dbReference type="GO" id="GO:0003824">
    <property type="term" value="F:catalytic activity"/>
    <property type="evidence" value="ECO:0007669"/>
    <property type="project" value="InterPro"/>
</dbReference>
<dbReference type="AlphaFoldDB" id="A0A4P9URC2"/>
<accession>A0A4P9URC2</accession>
<protein>
    <recommendedName>
        <fullName evidence="1">Condensation domain-containing protein</fullName>
    </recommendedName>
</protein>
<gene>
    <name evidence="2" type="ORF">EQU24_11970</name>
</gene>
<dbReference type="STRING" id="675511.GCA_000341735_00647"/>
<dbReference type="Pfam" id="PF00668">
    <property type="entry name" value="Condensation"/>
    <property type="match status" value="1"/>
</dbReference>
<dbReference type="EMBL" id="CP035467">
    <property type="protein sequence ID" value="QCW82881.1"/>
    <property type="molecule type" value="Genomic_DNA"/>
</dbReference>
<evidence type="ECO:0000313" key="2">
    <source>
        <dbReference type="EMBL" id="QCW82881.1"/>
    </source>
</evidence>
<reference evidence="3" key="1">
    <citation type="journal article" date="2019" name="J. Bacteriol.">
        <title>A Mutagenic Screen Identifies a TonB-Dependent Receptor Required for the Lanthanide Metal Switch in the Type I Methanotroph 'Methylotuvimicrobium buryatense' 5GB1C.</title>
        <authorList>
            <person name="Groom J.D."/>
            <person name="Ford S.M."/>
            <person name="Pesesky M.W."/>
            <person name="Lidstrom M.E."/>
        </authorList>
    </citation>
    <scope>NUCLEOTIDE SEQUENCE [LARGE SCALE GENOMIC DNA]</scope>
    <source>
        <strain evidence="3">5GB1C</strain>
    </source>
</reference>
<organism evidence="2 3">
    <name type="scientific">Methylotuvimicrobium buryatense</name>
    <name type="common">Methylomicrobium buryatense</name>
    <dbReference type="NCBI Taxonomy" id="95641"/>
    <lineage>
        <taxon>Bacteria</taxon>
        <taxon>Pseudomonadati</taxon>
        <taxon>Pseudomonadota</taxon>
        <taxon>Gammaproteobacteria</taxon>
        <taxon>Methylococcales</taxon>
        <taxon>Methylococcaceae</taxon>
        <taxon>Methylotuvimicrobium</taxon>
    </lineage>
</organism>
<sequence>MARTQGESGPPKAIIAKSFFAAEIGRTPFQLSRKILARLSDGWSAELLVKEFSALYRAFTQGLAAPLAELPIQYADFACWQRQWLSGAVLERQLHYWRQQLDGAPLVLDLPTDRPAATGGDHLPWRQSGF</sequence>
<keyword evidence="3" id="KW-1185">Reference proteome</keyword>
<name>A0A4P9URC2_METBY</name>
<evidence type="ECO:0000313" key="3">
    <source>
        <dbReference type="Proteomes" id="UP000305881"/>
    </source>
</evidence>
<dbReference type="SUPFAM" id="SSF52777">
    <property type="entry name" value="CoA-dependent acyltransferases"/>
    <property type="match status" value="1"/>
</dbReference>
<dbReference type="Proteomes" id="UP000305881">
    <property type="component" value="Chromosome"/>
</dbReference>
<feature type="domain" description="Condensation" evidence="1">
    <location>
        <begin position="40"/>
        <end position="115"/>
    </location>
</feature>
<dbReference type="OrthoDB" id="9757559at2"/>
<dbReference type="KEGG" id="mbur:EQU24_11970"/>
<dbReference type="Gene3D" id="3.30.559.10">
    <property type="entry name" value="Chloramphenicol acetyltransferase-like domain"/>
    <property type="match status" value="1"/>
</dbReference>
<dbReference type="RefSeq" id="WP_051056233.1">
    <property type="nucleotide sequence ID" value="NZ_CP035467.1"/>
</dbReference>
<proteinExistence type="predicted"/>
<dbReference type="InterPro" id="IPR001242">
    <property type="entry name" value="Condensation_dom"/>
</dbReference>
<dbReference type="InterPro" id="IPR023213">
    <property type="entry name" value="CAT-like_dom_sf"/>
</dbReference>
<evidence type="ECO:0000259" key="1">
    <source>
        <dbReference type="Pfam" id="PF00668"/>
    </source>
</evidence>